<evidence type="ECO:0000256" key="1">
    <source>
        <dbReference type="SAM" id="MobiDB-lite"/>
    </source>
</evidence>
<evidence type="ECO:0000313" key="3">
    <source>
        <dbReference type="Proteomes" id="UP000262477"/>
    </source>
</evidence>
<feature type="compositionally biased region" description="Basic and acidic residues" evidence="1">
    <location>
        <begin position="1"/>
        <end position="17"/>
    </location>
</feature>
<gene>
    <name evidence="2" type="ORF">DY245_29485</name>
</gene>
<feature type="region of interest" description="Disordered" evidence="1">
    <location>
        <begin position="1"/>
        <end position="125"/>
    </location>
</feature>
<dbReference type="OrthoDB" id="4301961at2"/>
<name>A0A371PWT8_STRIH</name>
<keyword evidence="3" id="KW-1185">Reference proteome</keyword>
<sequence>MTKHEKSSRPSHGEGPSRHKGTKQHGWSPDVDETRQQDNPSAHRSFHPDKYAPEPGPEKTTSKEEVEGVTGDTVKSSSRRGEKQGGRSKEKGMHDEGRRGASQRPSGSRDAKASTGVDPQEPRSE</sequence>
<dbReference type="RefSeq" id="WP_128510246.1">
    <property type="nucleotide sequence ID" value="NZ_QUAC01000233.1"/>
</dbReference>
<protein>
    <submittedName>
        <fullName evidence="2">Uncharacterized protein</fullName>
    </submittedName>
</protein>
<proteinExistence type="predicted"/>
<evidence type="ECO:0000313" key="2">
    <source>
        <dbReference type="EMBL" id="REK86939.1"/>
    </source>
</evidence>
<accession>A0A371PWT8</accession>
<dbReference type="Proteomes" id="UP000262477">
    <property type="component" value="Unassembled WGS sequence"/>
</dbReference>
<feature type="compositionally biased region" description="Basic and acidic residues" evidence="1">
    <location>
        <begin position="79"/>
        <end position="99"/>
    </location>
</feature>
<feature type="compositionally biased region" description="Basic and acidic residues" evidence="1">
    <location>
        <begin position="46"/>
        <end position="66"/>
    </location>
</feature>
<reference evidence="2 3" key="1">
    <citation type="submission" date="2018-08" db="EMBL/GenBank/DDBJ databases">
        <title>Streptomyces NEAU-D10 sp. nov., a novel Actinomycete isolated from soil.</title>
        <authorList>
            <person name="Jin L."/>
        </authorList>
    </citation>
    <scope>NUCLEOTIDE SEQUENCE [LARGE SCALE GENOMIC DNA]</scope>
    <source>
        <strain evidence="2 3">NEAU-D10</strain>
    </source>
</reference>
<organism evidence="2 3">
    <name type="scientific">Streptomyces inhibens</name>
    <dbReference type="NCBI Taxonomy" id="2293571"/>
    <lineage>
        <taxon>Bacteria</taxon>
        <taxon>Bacillati</taxon>
        <taxon>Actinomycetota</taxon>
        <taxon>Actinomycetes</taxon>
        <taxon>Kitasatosporales</taxon>
        <taxon>Streptomycetaceae</taxon>
        <taxon>Streptomyces</taxon>
    </lineage>
</organism>
<dbReference type="AlphaFoldDB" id="A0A371PWT8"/>
<comment type="caution">
    <text evidence="2">The sequence shown here is derived from an EMBL/GenBank/DDBJ whole genome shotgun (WGS) entry which is preliminary data.</text>
</comment>
<dbReference type="EMBL" id="QUAC01000233">
    <property type="protein sequence ID" value="REK86939.1"/>
    <property type="molecule type" value="Genomic_DNA"/>
</dbReference>